<gene>
    <name evidence="7" type="ORF">C1I92_06100</name>
</gene>
<proteinExistence type="inferred from homology"/>
<dbReference type="GO" id="GO:0030313">
    <property type="term" value="C:cell envelope"/>
    <property type="evidence" value="ECO:0007669"/>
    <property type="project" value="UniProtKB-SubCell"/>
</dbReference>
<dbReference type="InterPro" id="IPR050490">
    <property type="entry name" value="Bact_solute-bd_prot1"/>
</dbReference>
<comment type="caution">
    <text evidence="7">The sequence shown here is derived from an EMBL/GenBank/DDBJ whole genome shotgun (WGS) entry which is preliminary data.</text>
</comment>
<dbReference type="PROSITE" id="PS51257">
    <property type="entry name" value="PROKAR_LIPOPROTEIN"/>
    <property type="match status" value="1"/>
</dbReference>
<feature type="signal peptide" evidence="6">
    <location>
        <begin position="1"/>
        <end position="29"/>
    </location>
</feature>
<dbReference type="SUPFAM" id="SSF53850">
    <property type="entry name" value="Periplasmic binding protein-like II"/>
    <property type="match status" value="1"/>
</dbReference>
<accession>A0A2W2BZ75</accession>
<dbReference type="RefSeq" id="WP_111253774.1">
    <property type="nucleotide sequence ID" value="NZ_POTW01000010.1"/>
</dbReference>
<sequence length="550" mass="59779">MNQSISRRSILRSALFGASAVALGGPLLAACGSSDSGSGGSGSGSPSAGSGPVDLPSYRPARYVEPDLPGTADGVQDGYLRFPSQLQRSVEELPTDWERLTSLVLTYDPPPPAAGDNAYWTAVNERIGGELAPTIVPQADYREKFNAVMAGNDIPDTVLLTGDQLTMPRLTELLGARFADLSEHLSGDAVEAYPNLANIPTYAWRSARVNGRLWGVPVEQQVLTNVMMARVDLLSSIGVTPADVKTTDDFTDLCAELTAPQSGRWAMGPFGPTMMLLFWAAFGVPNNWRLESDGTLTKDWETDEYFAAVEYHLELSKQGYFHPDFTGFTVTQAKQSFSSGTTALYMDGLAGWRGFIEQERRTVDEIGVMLPFAQPGSDPVFHVSSGIFGITALRQDDPGVLQDRLRLLDFLAAPFGTEEWFLLNYGVEGVDHEMTNGLPVLTDKGIEEIRTMFKFIGAPPGVMFSGQSPEWVEAQHAWESAVIPATIPDPTVGVYIEPVEDTTGALQAVYDAVADVTAERISIDDFRAITQNWTEKVGNETRERLQEAMG</sequence>
<name>A0A2W2BZ75_9ACTN</name>
<evidence type="ECO:0000313" key="7">
    <source>
        <dbReference type="EMBL" id="PZF85148.1"/>
    </source>
</evidence>
<dbReference type="Proteomes" id="UP000248764">
    <property type="component" value="Unassembled WGS sequence"/>
</dbReference>
<evidence type="ECO:0000256" key="1">
    <source>
        <dbReference type="ARBA" id="ARBA00004196"/>
    </source>
</evidence>
<evidence type="ECO:0000256" key="3">
    <source>
        <dbReference type="ARBA" id="ARBA00022448"/>
    </source>
</evidence>
<keyword evidence="3" id="KW-0813">Transport</keyword>
<evidence type="ECO:0000256" key="5">
    <source>
        <dbReference type="SAM" id="MobiDB-lite"/>
    </source>
</evidence>
<evidence type="ECO:0000313" key="8">
    <source>
        <dbReference type="Proteomes" id="UP000248764"/>
    </source>
</evidence>
<dbReference type="Gene3D" id="3.40.190.10">
    <property type="entry name" value="Periplasmic binding protein-like II"/>
    <property type="match status" value="1"/>
</dbReference>
<evidence type="ECO:0000256" key="2">
    <source>
        <dbReference type="ARBA" id="ARBA00008520"/>
    </source>
</evidence>
<dbReference type="PANTHER" id="PTHR43649:SF31">
    <property type="entry name" value="SN-GLYCEROL-3-PHOSPHATE-BINDING PERIPLASMIC PROTEIN UGPB"/>
    <property type="match status" value="1"/>
</dbReference>
<dbReference type="Pfam" id="PF01547">
    <property type="entry name" value="SBP_bac_1"/>
    <property type="match status" value="1"/>
</dbReference>
<evidence type="ECO:0000256" key="4">
    <source>
        <dbReference type="ARBA" id="ARBA00022729"/>
    </source>
</evidence>
<evidence type="ECO:0000256" key="6">
    <source>
        <dbReference type="SAM" id="SignalP"/>
    </source>
</evidence>
<reference evidence="7 8" key="1">
    <citation type="submission" date="2018-01" db="EMBL/GenBank/DDBJ databases">
        <title>Draft genome sequence of Jiangella sp. GTF31.</title>
        <authorList>
            <person name="Sahin N."/>
            <person name="Ay H."/>
            <person name="Saygin H."/>
        </authorList>
    </citation>
    <scope>NUCLEOTIDE SEQUENCE [LARGE SCALE GENOMIC DNA]</scope>
    <source>
        <strain evidence="7 8">GTF31</strain>
    </source>
</reference>
<dbReference type="AlphaFoldDB" id="A0A2W2BZ75"/>
<dbReference type="InterPro" id="IPR006311">
    <property type="entry name" value="TAT_signal"/>
</dbReference>
<evidence type="ECO:0008006" key="9">
    <source>
        <dbReference type="Google" id="ProtNLM"/>
    </source>
</evidence>
<dbReference type="InterPro" id="IPR006059">
    <property type="entry name" value="SBP"/>
</dbReference>
<keyword evidence="8" id="KW-1185">Reference proteome</keyword>
<dbReference type="PROSITE" id="PS51318">
    <property type="entry name" value="TAT"/>
    <property type="match status" value="1"/>
</dbReference>
<feature type="chain" id="PRO_5016041193" description="Sugar ABC transporter substrate-binding protein" evidence="6">
    <location>
        <begin position="30"/>
        <end position="550"/>
    </location>
</feature>
<feature type="region of interest" description="Disordered" evidence="5">
    <location>
        <begin position="32"/>
        <end position="59"/>
    </location>
</feature>
<organism evidence="7 8">
    <name type="scientific">Jiangella anatolica</name>
    <dbReference type="NCBI Taxonomy" id="2670374"/>
    <lineage>
        <taxon>Bacteria</taxon>
        <taxon>Bacillati</taxon>
        <taxon>Actinomycetota</taxon>
        <taxon>Actinomycetes</taxon>
        <taxon>Jiangellales</taxon>
        <taxon>Jiangellaceae</taxon>
        <taxon>Jiangella</taxon>
    </lineage>
</organism>
<comment type="similarity">
    <text evidence="2">Belongs to the bacterial solute-binding protein 1 family.</text>
</comment>
<keyword evidence="4 6" id="KW-0732">Signal</keyword>
<comment type="subcellular location">
    <subcellularLocation>
        <location evidence="1">Cell envelope</location>
    </subcellularLocation>
</comment>
<dbReference type="PANTHER" id="PTHR43649">
    <property type="entry name" value="ARABINOSE-BINDING PROTEIN-RELATED"/>
    <property type="match status" value="1"/>
</dbReference>
<protein>
    <recommendedName>
        <fullName evidence="9">Sugar ABC transporter substrate-binding protein</fullName>
    </recommendedName>
</protein>
<dbReference type="EMBL" id="POTW01000010">
    <property type="protein sequence ID" value="PZF85148.1"/>
    <property type="molecule type" value="Genomic_DNA"/>
</dbReference>